<evidence type="ECO:0000313" key="5">
    <source>
        <dbReference type="RefSeq" id="XP_048330296.2"/>
    </source>
</evidence>
<gene>
    <name evidence="5" type="primary">LOC107419480</name>
</gene>
<dbReference type="Gene3D" id="3.60.10.10">
    <property type="entry name" value="Endonuclease/exonuclease/phosphatase"/>
    <property type="match status" value="1"/>
</dbReference>
<dbReference type="Proteomes" id="UP001652623">
    <property type="component" value="Chromosome 2"/>
</dbReference>
<dbReference type="RefSeq" id="XP_048330296.2">
    <property type="nucleotide sequence ID" value="XM_048474339.2"/>
</dbReference>
<organism evidence="4 5">
    <name type="scientific">Ziziphus jujuba</name>
    <name type="common">Chinese jujube</name>
    <name type="synonym">Ziziphus sativa</name>
    <dbReference type="NCBI Taxonomy" id="326968"/>
    <lineage>
        <taxon>Eukaryota</taxon>
        <taxon>Viridiplantae</taxon>
        <taxon>Streptophyta</taxon>
        <taxon>Embryophyta</taxon>
        <taxon>Tracheophyta</taxon>
        <taxon>Spermatophyta</taxon>
        <taxon>Magnoliopsida</taxon>
        <taxon>eudicotyledons</taxon>
        <taxon>Gunneridae</taxon>
        <taxon>Pentapetalae</taxon>
        <taxon>rosids</taxon>
        <taxon>fabids</taxon>
        <taxon>Rosales</taxon>
        <taxon>Rhamnaceae</taxon>
        <taxon>Paliureae</taxon>
        <taxon>Ziziphus</taxon>
    </lineage>
</organism>
<dbReference type="PANTHER" id="PTHR45666">
    <property type="entry name" value="TYPE IV INOSITOL POLYPHOSPHATE 5-PHOSPHATASE 9"/>
    <property type="match status" value="1"/>
</dbReference>
<dbReference type="SUPFAM" id="SSF56219">
    <property type="entry name" value="DNase I-like"/>
    <property type="match status" value="1"/>
</dbReference>
<comment type="similarity">
    <text evidence="1">Belongs to the inositol polyphosphate 5-phosphatase family.</text>
</comment>
<keyword evidence="4" id="KW-1185">Reference proteome</keyword>
<sequence>MAKLSQQHMIPKNVLSYHEKDTYRIFVGSWNVGGVSPPDNLDIQDWLISSQSNNNPASDIFVFGLQEIVPLNAGNVLGYENGKISQKWNSLFRAALNKKLAEDKVVGVGDLKKVYPLKDIDHNQVEEFQCIIHKQMVGVYISVWVRSHLLPYINHPSVSCVACGLLGCLGNKGSVSVRFMLHETSFCFVCSHLASGGKEGDAKQRNANAAEILSRSSFPRGPLHNLPRQILDHNNVIWLGDLNYRIHLPDYITWSLVEKKEWSVLLENDELLKLIKLKMELMKGHVFQGWNEEEINFPPTYKYNPNSEVYFGCDHKRKPQKIRAPAWCDRIIWCGKGLKQDQYNRGESRLSDHRPVRAIFAAEVDVCKGFESFQSF</sequence>
<accession>A0ABM3IKD1</accession>
<dbReference type="InterPro" id="IPR045849">
    <property type="entry name" value="IP5P_plant"/>
</dbReference>
<evidence type="ECO:0000313" key="4">
    <source>
        <dbReference type="Proteomes" id="UP001652623"/>
    </source>
</evidence>
<dbReference type="Pfam" id="PF22669">
    <property type="entry name" value="Exo_endo_phos2"/>
    <property type="match status" value="1"/>
</dbReference>
<dbReference type="InterPro" id="IPR000300">
    <property type="entry name" value="IPPc"/>
</dbReference>
<protein>
    <submittedName>
        <fullName evidence="5">Type IV inositol polyphosphate 5-phosphatase 9 isoform X1</fullName>
    </submittedName>
</protein>
<keyword evidence="2" id="KW-0378">Hydrolase</keyword>
<evidence type="ECO:0000259" key="3">
    <source>
        <dbReference type="SMART" id="SM00128"/>
    </source>
</evidence>
<dbReference type="GeneID" id="107419480"/>
<dbReference type="SMART" id="SM00128">
    <property type="entry name" value="IPPc"/>
    <property type="match status" value="1"/>
</dbReference>
<evidence type="ECO:0000256" key="2">
    <source>
        <dbReference type="ARBA" id="ARBA00022801"/>
    </source>
</evidence>
<proteinExistence type="inferred from homology"/>
<evidence type="ECO:0000256" key="1">
    <source>
        <dbReference type="ARBA" id="ARBA00010768"/>
    </source>
</evidence>
<dbReference type="InterPro" id="IPR036691">
    <property type="entry name" value="Endo/exonu/phosph_ase_sf"/>
</dbReference>
<reference evidence="5" key="1">
    <citation type="submission" date="2025-08" db="UniProtKB">
        <authorList>
            <consortium name="RefSeq"/>
        </authorList>
    </citation>
    <scope>IDENTIFICATION</scope>
    <source>
        <tissue evidence="5">Seedling</tissue>
    </source>
</reference>
<feature type="domain" description="Inositol polyphosphate-related phosphatase" evidence="3">
    <location>
        <begin position="21"/>
        <end position="368"/>
    </location>
</feature>
<name>A0ABM3IKD1_ZIZJJ</name>
<dbReference type="PANTHER" id="PTHR45666:SF12">
    <property type="entry name" value="TYPE IV INOSITOL POLYPHOSPHATE 5-PHOSPHATASE 9-LIKE"/>
    <property type="match status" value="1"/>
</dbReference>